<dbReference type="Gene3D" id="3.40.50.150">
    <property type="entry name" value="Vaccinia Virus protein VP39"/>
    <property type="match status" value="1"/>
</dbReference>
<evidence type="ECO:0000313" key="2">
    <source>
        <dbReference type="Proteomes" id="UP001221268"/>
    </source>
</evidence>
<protein>
    <submittedName>
        <fullName evidence="1">Methyltransferase</fullName>
    </submittedName>
</protein>
<keyword evidence="2" id="KW-1185">Reference proteome</keyword>
<organism evidence="1 2">
    <name type="scientific">Neisseria lisongii</name>
    <dbReference type="NCBI Taxonomy" id="2912188"/>
    <lineage>
        <taxon>Bacteria</taxon>
        <taxon>Pseudomonadati</taxon>
        <taxon>Pseudomonadota</taxon>
        <taxon>Betaproteobacteria</taxon>
        <taxon>Neisseriales</taxon>
        <taxon>Neisseriaceae</taxon>
        <taxon>Neisseria</taxon>
    </lineage>
</organism>
<sequence>METWFETTAVGRYTAQKERAFFAPYLNGGKDCTVRLGAAWLRPSENVVCVPEDVAMAAELPAFALQSLDCLLLPHTHEYSSHPLQTLRAAADMLKHGGRLVLTGFNPHSLWRWRPRFDGTDLPLRRHCLPLPELSNEMKRLGFDMEYGKFMVYIPPVASPKAINRWQFMEKAGDRWWPQAAAVYGLVWVKRFAGVHPLGDRETLPDTLPVALGLAKCGGMECTEEKKYG</sequence>
<dbReference type="SUPFAM" id="SSF53335">
    <property type="entry name" value="S-adenosyl-L-methionine-dependent methyltransferases"/>
    <property type="match status" value="1"/>
</dbReference>
<dbReference type="GO" id="GO:0008168">
    <property type="term" value="F:methyltransferase activity"/>
    <property type="evidence" value="ECO:0007669"/>
    <property type="project" value="UniProtKB-KW"/>
</dbReference>
<proteinExistence type="predicted"/>
<dbReference type="EMBL" id="CP116766">
    <property type="protein sequence ID" value="WCL70728.1"/>
    <property type="molecule type" value="Genomic_DNA"/>
</dbReference>
<gene>
    <name evidence="1" type="ORF">PJU73_04885</name>
</gene>
<dbReference type="GO" id="GO:0032259">
    <property type="term" value="P:methylation"/>
    <property type="evidence" value="ECO:0007669"/>
    <property type="project" value="UniProtKB-KW"/>
</dbReference>
<keyword evidence="1" id="KW-0808">Transferase</keyword>
<dbReference type="Proteomes" id="UP001221268">
    <property type="component" value="Chromosome"/>
</dbReference>
<reference evidence="1 2" key="1">
    <citation type="submission" date="2023-01" db="EMBL/GenBank/DDBJ databases">
        <authorList>
            <person name="Yang C."/>
        </authorList>
    </citation>
    <scope>NUCLEOTIDE SEQUENCE [LARGE SCALE GENOMIC DNA]</scope>
    <source>
        <strain evidence="1 2">ZJ106</strain>
    </source>
</reference>
<dbReference type="InterPro" id="IPR029063">
    <property type="entry name" value="SAM-dependent_MTases_sf"/>
</dbReference>
<name>A0ABY7RHT9_9NEIS</name>
<dbReference type="RefSeq" id="WP_237090579.1">
    <property type="nucleotide sequence ID" value="NZ_CP116766.1"/>
</dbReference>
<evidence type="ECO:0000313" key="1">
    <source>
        <dbReference type="EMBL" id="WCL70728.1"/>
    </source>
</evidence>
<accession>A0ABY7RHT9</accession>
<keyword evidence="1" id="KW-0489">Methyltransferase</keyword>